<evidence type="ECO:0000256" key="2">
    <source>
        <dbReference type="ARBA" id="ARBA00022723"/>
    </source>
</evidence>
<keyword evidence="8" id="KW-1185">Reference proteome</keyword>
<evidence type="ECO:0000256" key="5">
    <source>
        <dbReference type="SAM" id="SignalP"/>
    </source>
</evidence>
<evidence type="ECO:0000313" key="7">
    <source>
        <dbReference type="EMBL" id="MFC4870787.1"/>
    </source>
</evidence>
<dbReference type="PANTHER" id="PTHR42693">
    <property type="entry name" value="ARYLSULFATASE FAMILY MEMBER"/>
    <property type="match status" value="1"/>
</dbReference>
<organism evidence="7 8">
    <name type="scientific">Negadavirga shengliensis</name>
    <dbReference type="NCBI Taxonomy" id="1389218"/>
    <lineage>
        <taxon>Bacteria</taxon>
        <taxon>Pseudomonadati</taxon>
        <taxon>Bacteroidota</taxon>
        <taxon>Cytophagia</taxon>
        <taxon>Cytophagales</taxon>
        <taxon>Cyclobacteriaceae</taxon>
        <taxon>Negadavirga</taxon>
    </lineage>
</organism>
<dbReference type="EMBL" id="JBHSJJ010000002">
    <property type="protein sequence ID" value="MFC4870787.1"/>
    <property type="molecule type" value="Genomic_DNA"/>
</dbReference>
<keyword evidence="5" id="KW-0732">Signal</keyword>
<sequence length="603" mass="68264">MKNIHLSLLLLIQGAILLATGCGAPEVEKTRRLPNVVIILSDDQGWGDLSISGNKNLNTPNIDALATSGASFDRFYVSPVCSPTRAEMLTGRYHLRGGVYSTSAGGERLNLDETTFADIFQKAGYATAAFGKWHNGMQPPYHPNARGFGEFYGFCSGHWGDYFSPPLEHNGIPVKGRGFTADDFTEKAMAFIEDHRDEPFLVYLPYNTPHSPMQVPDVFWERFKDKELEMLLPESQNEDILFTKAALAMCENIDWNVGRLMEKLRSLDLEDNTIVVYFSDNGPNSFRWNGGMKGRKGSTDEGGVRSPFFIQWPGVIPAGKQVSHIAGTIDLFPTLADLAGLDYKTEKPLDGVSLKPLLLEDGSKWEDRMIFNHWNGNVSVRTQRYRLDRENKLFDMVRDPGQTRDISKEEREITAQLMAGKENWEKEMAKEYSEDDRPFTLGYPGFTIAQMPARDAKAHGQIQRSNQFPNDSFFTHWTDLEDRITWDVEVMEEGEYAVELYYTCPKADVGSRFVLQVGNSRLEGEVTTAHDPPLRGMENDRVERMESYVKDFIPLNLGSMRLEKGRAEMSLKALEIPGSQVMDFRLLIFTKLNSNHNNDEKNI</sequence>
<dbReference type="PROSITE" id="PS00523">
    <property type="entry name" value="SULFATASE_1"/>
    <property type="match status" value="1"/>
</dbReference>
<accession>A0ABV9SWK7</accession>
<gene>
    <name evidence="7" type="ORF">ACFPFU_03755</name>
</gene>
<dbReference type="Pfam" id="PF00884">
    <property type="entry name" value="Sulfatase"/>
    <property type="match status" value="1"/>
</dbReference>
<dbReference type="PANTHER" id="PTHR42693:SF53">
    <property type="entry name" value="ENDO-4-O-SULFATASE"/>
    <property type="match status" value="1"/>
</dbReference>
<feature type="signal peptide" evidence="5">
    <location>
        <begin position="1"/>
        <end position="24"/>
    </location>
</feature>
<keyword evidence="2" id="KW-0479">Metal-binding</keyword>
<dbReference type="Gene3D" id="3.40.720.10">
    <property type="entry name" value="Alkaline Phosphatase, subunit A"/>
    <property type="match status" value="1"/>
</dbReference>
<comment type="similarity">
    <text evidence="1">Belongs to the sulfatase family.</text>
</comment>
<keyword evidence="3" id="KW-0378">Hydrolase</keyword>
<dbReference type="InterPro" id="IPR024607">
    <property type="entry name" value="Sulfatase_CS"/>
</dbReference>
<reference evidence="8" key="1">
    <citation type="journal article" date="2019" name="Int. J. Syst. Evol. Microbiol.">
        <title>The Global Catalogue of Microorganisms (GCM) 10K type strain sequencing project: providing services to taxonomists for standard genome sequencing and annotation.</title>
        <authorList>
            <consortium name="The Broad Institute Genomics Platform"/>
            <consortium name="The Broad Institute Genome Sequencing Center for Infectious Disease"/>
            <person name="Wu L."/>
            <person name="Ma J."/>
        </authorList>
    </citation>
    <scope>NUCLEOTIDE SEQUENCE [LARGE SCALE GENOMIC DNA]</scope>
    <source>
        <strain evidence="8">CGMCC 4.7466</strain>
    </source>
</reference>
<dbReference type="PROSITE" id="PS51257">
    <property type="entry name" value="PROKAR_LIPOPROTEIN"/>
    <property type="match status" value="1"/>
</dbReference>
<evidence type="ECO:0000259" key="6">
    <source>
        <dbReference type="Pfam" id="PF00884"/>
    </source>
</evidence>
<feature type="chain" id="PRO_5046871397" evidence="5">
    <location>
        <begin position="25"/>
        <end position="603"/>
    </location>
</feature>
<dbReference type="SUPFAM" id="SSF53649">
    <property type="entry name" value="Alkaline phosphatase-like"/>
    <property type="match status" value="1"/>
</dbReference>
<evidence type="ECO:0000256" key="4">
    <source>
        <dbReference type="ARBA" id="ARBA00022837"/>
    </source>
</evidence>
<evidence type="ECO:0000313" key="8">
    <source>
        <dbReference type="Proteomes" id="UP001595818"/>
    </source>
</evidence>
<dbReference type="InterPro" id="IPR017850">
    <property type="entry name" value="Alkaline_phosphatase_core_sf"/>
</dbReference>
<protein>
    <submittedName>
        <fullName evidence="7">Arylsulfatase</fullName>
    </submittedName>
</protein>
<evidence type="ECO:0000256" key="1">
    <source>
        <dbReference type="ARBA" id="ARBA00008779"/>
    </source>
</evidence>
<dbReference type="RefSeq" id="WP_377061655.1">
    <property type="nucleotide sequence ID" value="NZ_JBHSJJ010000002.1"/>
</dbReference>
<feature type="domain" description="Sulfatase N-terminal" evidence="6">
    <location>
        <begin position="34"/>
        <end position="340"/>
    </location>
</feature>
<proteinExistence type="inferred from homology"/>
<comment type="caution">
    <text evidence="7">The sequence shown here is derived from an EMBL/GenBank/DDBJ whole genome shotgun (WGS) entry which is preliminary data.</text>
</comment>
<dbReference type="InterPro" id="IPR000917">
    <property type="entry name" value="Sulfatase_N"/>
</dbReference>
<dbReference type="InterPro" id="IPR050738">
    <property type="entry name" value="Sulfatase"/>
</dbReference>
<name>A0ABV9SWK7_9BACT</name>
<evidence type="ECO:0000256" key="3">
    <source>
        <dbReference type="ARBA" id="ARBA00022801"/>
    </source>
</evidence>
<dbReference type="Proteomes" id="UP001595818">
    <property type="component" value="Unassembled WGS sequence"/>
</dbReference>
<dbReference type="CDD" id="cd16146">
    <property type="entry name" value="ARS_like"/>
    <property type="match status" value="1"/>
</dbReference>
<keyword evidence="4" id="KW-0106">Calcium</keyword>